<reference evidence="1 2" key="2">
    <citation type="journal article" date="2013" name="Biotechnol. Biofuels">
        <title>Global transcriptome analysis of Clostridium thermocellum ATCC 27405 during growth on dilute acid pretreated Populus and switchgrass.</title>
        <authorList>
            <person name="Wilson C.M."/>
            <person name="Rodriguez M.Jr."/>
            <person name="Johnson C.M."/>
            <person name="Martin S.L."/>
            <person name="Chu T.M."/>
            <person name="Wolfinger R.D."/>
            <person name="Hauser L.J."/>
            <person name="Land M.L."/>
            <person name="Klingeman D.M."/>
            <person name="Syed M.H."/>
            <person name="Ragauskas A.J."/>
            <person name="Tschaplinski T.J."/>
            <person name="Mielenz J.R."/>
            <person name="Brown S.D."/>
        </authorList>
    </citation>
    <scope>NUCLEOTIDE SEQUENCE [LARGE SCALE GENOMIC DNA]</scope>
    <source>
        <strain evidence="2">ATCC 27405 / DSM 1237 / JCM 9322 / NBRC 103400 / NCIMB 10682 / NRRL B-4536 / VPI 7372</strain>
    </source>
</reference>
<accession>A3DE96</accession>
<dbReference type="EMBL" id="CP000568">
    <property type="protein sequence ID" value="ABN52275.1"/>
    <property type="molecule type" value="Genomic_DNA"/>
</dbReference>
<dbReference type="KEGG" id="cth:Cthe_1043"/>
<organism evidence="1 2">
    <name type="scientific">Acetivibrio thermocellus (strain ATCC 27405 / DSM 1237 / JCM 9322 / NBRC 103400 / NCIMB 10682 / NRRL B-4536 / VPI 7372)</name>
    <name type="common">Clostridium thermocellum</name>
    <dbReference type="NCBI Taxonomy" id="203119"/>
    <lineage>
        <taxon>Bacteria</taxon>
        <taxon>Bacillati</taxon>
        <taxon>Bacillota</taxon>
        <taxon>Clostridia</taxon>
        <taxon>Eubacteriales</taxon>
        <taxon>Oscillospiraceae</taxon>
        <taxon>Acetivibrio</taxon>
    </lineage>
</organism>
<evidence type="ECO:0000313" key="2">
    <source>
        <dbReference type="Proteomes" id="UP000002145"/>
    </source>
</evidence>
<proteinExistence type="predicted"/>
<reference evidence="2" key="1">
    <citation type="submission" date="2007-02" db="EMBL/GenBank/DDBJ databases">
        <title>Complete sequence of Clostridium thermocellum ATCC 27405.</title>
        <authorList>
            <consortium name="US DOE Joint Genome Institute"/>
            <person name="Copeland A."/>
            <person name="Lucas S."/>
            <person name="Lapidus A."/>
            <person name="Barry K."/>
            <person name="Detter J.C."/>
            <person name="Glavina del Rio T."/>
            <person name="Hammon N."/>
            <person name="Israni S."/>
            <person name="Dalin E."/>
            <person name="Tice H."/>
            <person name="Pitluck S."/>
            <person name="Chertkov O."/>
            <person name="Brettin T."/>
            <person name="Bruce D."/>
            <person name="Han C."/>
            <person name="Tapia R."/>
            <person name="Gilna P."/>
            <person name="Schmutz J."/>
            <person name="Larimer F."/>
            <person name="Land M."/>
            <person name="Hauser L."/>
            <person name="Kyrpides N."/>
            <person name="Mikhailova N."/>
            <person name="Wu J.H.D."/>
            <person name="Newcomb M."/>
            <person name="Richardson P."/>
        </authorList>
    </citation>
    <scope>NUCLEOTIDE SEQUENCE [LARGE SCALE GENOMIC DNA]</scope>
    <source>
        <strain evidence="2">ATCC 27405 / DSM 1237 / JCM 9322 / NBRC 103400 / NCIMB 10682 / NRRL B-4536 / VPI 7372</strain>
    </source>
</reference>
<name>A3DE96_ACET2</name>
<dbReference type="HOGENOM" id="CLU_2583652_0_0_9"/>
<keyword evidence="2" id="KW-1185">Reference proteome</keyword>
<protein>
    <submittedName>
        <fullName evidence="1">Uncharacterized protein</fullName>
    </submittedName>
</protein>
<dbReference type="Proteomes" id="UP000002145">
    <property type="component" value="Chromosome"/>
</dbReference>
<sequence>MMLTFKFEFDVLKSREELNIKTITVTNRKETIFTGENSLYKLTHEDLRSLIFKVAEKINERKTLKSGDIDKIFEVLNTVFE</sequence>
<evidence type="ECO:0000313" key="1">
    <source>
        <dbReference type="EMBL" id="ABN52275.1"/>
    </source>
</evidence>
<gene>
    <name evidence="1" type="ordered locus">Cthe_1043</name>
</gene>
<dbReference type="AlphaFoldDB" id="A3DE96"/>